<dbReference type="InterPro" id="IPR051172">
    <property type="entry name" value="Chlamydia_OmcB"/>
</dbReference>
<dbReference type="InterPro" id="IPR022409">
    <property type="entry name" value="PKD/Chitinase_dom"/>
</dbReference>
<dbReference type="InterPro" id="IPR000601">
    <property type="entry name" value="PKD_dom"/>
</dbReference>
<dbReference type="Proteomes" id="UP000176604">
    <property type="component" value="Unassembled WGS sequence"/>
</dbReference>
<feature type="chain" id="PRO_5009533015" description="PKD domain-containing protein" evidence="1">
    <location>
        <begin position="28"/>
        <end position="539"/>
    </location>
</feature>
<dbReference type="AlphaFoldDB" id="A0A1F7UFZ6"/>
<dbReference type="SMART" id="SM00089">
    <property type="entry name" value="PKD"/>
    <property type="match status" value="1"/>
</dbReference>
<dbReference type="PANTHER" id="PTHR34819">
    <property type="entry name" value="LARGE CYSTEINE-RICH PERIPLASMIC PROTEIN OMCB"/>
    <property type="match status" value="1"/>
</dbReference>
<evidence type="ECO:0000256" key="1">
    <source>
        <dbReference type="SAM" id="SignalP"/>
    </source>
</evidence>
<keyword evidence="1" id="KW-0732">Signal</keyword>
<accession>A0A1F7UFZ6</accession>
<dbReference type="InterPro" id="IPR035986">
    <property type="entry name" value="PKD_dom_sf"/>
</dbReference>
<protein>
    <recommendedName>
        <fullName evidence="2">PKD domain-containing protein</fullName>
    </recommendedName>
</protein>
<feature type="domain" description="PKD" evidence="2">
    <location>
        <begin position="65"/>
        <end position="123"/>
    </location>
</feature>
<comment type="caution">
    <text evidence="3">The sequence shown here is derived from an EMBL/GenBank/DDBJ whole genome shotgun (WGS) entry which is preliminary data.</text>
</comment>
<dbReference type="InterPro" id="IPR013783">
    <property type="entry name" value="Ig-like_fold"/>
</dbReference>
<dbReference type="STRING" id="1802397.A3J43_00165"/>
<proteinExistence type="predicted"/>
<dbReference type="Gene3D" id="2.60.40.10">
    <property type="entry name" value="Immunoglobulins"/>
    <property type="match status" value="1"/>
</dbReference>
<dbReference type="SUPFAM" id="SSF49299">
    <property type="entry name" value="PKD domain"/>
    <property type="match status" value="1"/>
</dbReference>
<gene>
    <name evidence="3" type="ORF">A3J43_00165</name>
</gene>
<dbReference type="PROSITE" id="PS50093">
    <property type="entry name" value="PKD"/>
    <property type="match status" value="1"/>
</dbReference>
<evidence type="ECO:0000313" key="3">
    <source>
        <dbReference type="EMBL" id="OGL77185.1"/>
    </source>
</evidence>
<dbReference type="Pfam" id="PF18911">
    <property type="entry name" value="PKD_4"/>
    <property type="match status" value="1"/>
</dbReference>
<reference evidence="3 4" key="1">
    <citation type="journal article" date="2016" name="Nat. Commun.">
        <title>Thousands of microbial genomes shed light on interconnected biogeochemical processes in an aquifer system.</title>
        <authorList>
            <person name="Anantharaman K."/>
            <person name="Brown C.T."/>
            <person name="Hug L.A."/>
            <person name="Sharon I."/>
            <person name="Castelle C.J."/>
            <person name="Probst A.J."/>
            <person name="Thomas B.C."/>
            <person name="Singh A."/>
            <person name="Wilkins M.J."/>
            <person name="Karaoz U."/>
            <person name="Brodie E.L."/>
            <person name="Williams K.H."/>
            <person name="Hubbard S.S."/>
            <person name="Banfield J.F."/>
        </authorList>
    </citation>
    <scope>NUCLEOTIDE SEQUENCE [LARGE SCALE GENOMIC DNA]</scope>
</reference>
<sequence>MQESTSFARVAITAAFICTGVFSAAIAHVSAADCSQNSAPVARVGDDIVMTREDTAHFDASASYDANGDPLSYRWDFDASNGIGSDVSGARTSWAGYQPGTYTVTLSVSDGCATSVDTLTVTVAEEFLFDLAATAREASPGDAIGYLITSTNRTNRQLQNAIMTLDYDERYLVATELNGGYLDGGRLIFRQDKIVQGQTETRAFWFRVSEQMPYGETTLMASATLVAQELSNQGSRSVQTVVGARPTLVVSVKSDRTAVGRGDIVSYSLAYQNHGNSIADAARIYFDFDETNMDVVQATGGPVHEGGRLRWELGAFYPGQSSSQTVTLRVRMSATAAELRNLVRITAANAKNFDQIITTSIAGAGGSTTGLRISALASDEDEYFSSVLSSRRNELITLTITVTNGTMQPGDHVLVSIDYPELFFTVYDRGGAADSGTDASWEIARLEAGESRTFQITLRTRMDAPLHRTTGVSASASARNAAVATAEVVATVTEGEVRVKGFTYELPRTGGTLFPLIGALSALAGVATYLKNGRKLLSQ</sequence>
<evidence type="ECO:0000313" key="4">
    <source>
        <dbReference type="Proteomes" id="UP000176604"/>
    </source>
</evidence>
<dbReference type="Pfam" id="PF01345">
    <property type="entry name" value="DUF11"/>
    <property type="match status" value="1"/>
</dbReference>
<evidence type="ECO:0000259" key="2">
    <source>
        <dbReference type="PROSITE" id="PS50093"/>
    </source>
</evidence>
<dbReference type="CDD" id="cd00146">
    <property type="entry name" value="PKD"/>
    <property type="match status" value="1"/>
</dbReference>
<organism evidence="3 4">
    <name type="scientific">Candidatus Uhrbacteria bacterium RIFCSPHIGHO2_12_FULL_54_23</name>
    <dbReference type="NCBI Taxonomy" id="1802397"/>
    <lineage>
        <taxon>Bacteria</taxon>
        <taxon>Candidatus Uhriibacteriota</taxon>
    </lineage>
</organism>
<dbReference type="EMBL" id="MGEF01000064">
    <property type="protein sequence ID" value="OGL77185.1"/>
    <property type="molecule type" value="Genomic_DNA"/>
</dbReference>
<feature type="signal peptide" evidence="1">
    <location>
        <begin position="1"/>
        <end position="27"/>
    </location>
</feature>
<dbReference type="InterPro" id="IPR001434">
    <property type="entry name" value="OmcB-like_DUF11"/>
</dbReference>
<name>A0A1F7UFZ6_9BACT</name>